<protein>
    <submittedName>
        <fullName evidence="1">Uncharacterized protein</fullName>
    </submittedName>
</protein>
<name>A0A218MKX3_9VIRU</name>
<proteinExistence type="predicted"/>
<accession>A0A218MKX3</accession>
<reference evidence="1" key="1">
    <citation type="submission" date="2016-10" db="EMBL/GenBank/DDBJ databases">
        <authorList>
            <person name="Varghese N."/>
        </authorList>
    </citation>
    <scope>NUCLEOTIDE SEQUENCE</scope>
</reference>
<reference evidence="1" key="2">
    <citation type="journal article" date="2017" name="Nat. Commun.">
        <title>Single-virus genomics reveals hidden cosmopolitan and abundant viruses.</title>
        <authorList>
            <person name="Martinez-Hernandez F."/>
            <person name="Fornas O."/>
            <person name="Lluesma Gomez M."/>
            <person name="Bolduc B."/>
            <person name="de la Cruz Pena M.J."/>
            <person name="Martinez J.M."/>
            <person name="Anton J."/>
            <person name="Gasol J.M."/>
            <person name="Rosselli R."/>
            <person name="Rodriguez-Valera F."/>
            <person name="Sullivan M.B."/>
            <person name="Acinas S.G."/>
            <person name="Martinez-Garcia M."/>
        </authorList>
    </citation>
    <scope>NUCLEOTIDE SEQUENCE</scope>
</reference>
<organism evidence="1">
    <name type="scientific">uncultured virus</name>
    <dbReference type="NCBI Taxonomy" id="340016"/>
    <lineage>
        <taxon>Viruses</taxon>
        <taxon>environmental samples</taxon>
    </lineage>
</organism>
<dbReference type="EMBL" id="KY052807">
    <property type="protein sequence ID" value="ASE99936.1"/>
    <property type="molecule type" value="Genomic_DNA"/>
</dbReference>
<sequence>MGLFNVYTVSNAYRSDYFQYLSEQWANDTDEFTGAWNRSSTSLITRVKTDTDMPKAQIALTSNTAARLRTIFTFRATPGQFTGAGSTTMVRGTYIEWEAKLSNVANVDNSIFFMGVNASASATRATTNLIAFGLASDSLVAVSDNAGTETTTAISGITLADRNMYRLSITGGQVEYSVNGSILATHTTNLPDIVGYLQFNHDTEAGASDLGIGFVHVFYRGIEDTRSF</sequence>
<evidence type="ECO:0000313" key="1">
    <source>
        <dbReference type="EMBL" id="ASE99936.1"/>
    </source>
</evidence>